<protein>
    <recommendedName>
        <fullName evidence="3">diguanylate cyclase</fullName>
        <ecNumber evidence="3">2.7.7.65</ecNumber>
    </recommendedName>
</protein>
<dbReference type="SMART" id="SM00086">
    <property type="entry name" value="PAC"/>
    <property type="match status" value="2"/>
</dbReference>
<dbReference type="Pfam" id="PF00989">
    <property type="entry name" value="PAS"/>
    <property type="match status" value="1"/>
</dbReference>
<evidence type="ECO:0000259" key="11">
    <source>
        <dbReference type="PROSITE" id="PS50839"/>
    </source>
</evidence>
<dbReference type="FunFam" id="3.30.70.270:FF:000001">
    <property type="entry name" value="Diguanylate cyclase domain protein"/>
    <property type="match status" value="1"/>
</dbReference>
<dbReference type="InterPro" id="IPR013655">
    <property type="entry name" value="PAS_fold_3"/>
</dbReference>
<dbReference type="GO" id="GO:0006355">
    <property type="term" value="P:regulation of DNA-templated transcription"/>
    <property type="evidence" value="ECO:0007669"/>
    <property type="project" value="InterPro"/>
</dbReference>
<evidence type="ECO:0000256" key="1">
    <source>
        <dbReference type="ARBA" id="ARBA00001946"/>
    </source>
</evidence>
<evidence type="ECO:0000256" key="5">
    <source>
        <dbReference type="ARBA" id="ARBA00022989"/>
    </source>
</evidence>
<dbReference type="GO" id="GO:0005886">
    <property type="term" value="C:plasma membrane"/>
    <property type="evidence" value="ECO:0007669"/>
    <property type="project" value="UniProtKB-SubCell"/>
</dbReference>
<comment type="caution">
    <text evidence="13">The sequence shown here is derived from an EMBL/GenBank/DDBJ whole genome shotgun (WGS) entry which is preliminary data.</text>
</comment>
<evidence type="ECO:0000259" key="12">
    <source>
        <dbReference type="PROSITE" id="PS50887"/>
    </source>
</evidence>
<feature type="domain" description="PAC" evidence="10">
    <location>
        <begin position="450"/>
        <end position="502"/>
    </location>
</feature>
<reference evidence="13 14" key="1">
    <citation type="submission" date="2019-03" db="EMBL/GenBank/DDBJ databases">
        <title>Draft genome sequence of humic substances-degrading Pseudomonas kribbensis CHA-19 from forest soil.</title>
        <authorList>
            <person name="Kim D."/>
        </authorList>
    </citation>
    <scope>NUCLEOTIDE SEQUENCE [LARGE SCALE GENOMIC DNA]</scope>
    <source>
        <strain evidence="13 14">CHA-19</strain>
    </source>
</reference>
<feature type="transmembrane region" description="Helical" evidence="8">
    <location>
        <begin position="20"/>
        <end position="43"/>
    </location>
</feature>
<dbReference type="Gene3D" id="3.30.450.20">
    <property type="entry name" value="PAS domain"/>
    <property type="match status" value="2"/>
</dbReference>
<dbReference type="PANTHER" id="PTHR45138">
    <property type="entry name" value="REGULATORY COMPONENTS OF SENSORY TRANSDUCTION SYSTEM"/>
    <property type="match status" value="1"/>
</dbReference>
<dbReference type="InterPro" id="IPR000700">
    <property type="entry name" value="PAS-assoc_C"/>
</dbReference>
<dbReference type="SUPFAM" id="SSF55073">
    <property type="entry name" value="Nucleotide cyclase"/>
    <property type="match status" value="1"/>
</dbReference>
<organism evidence="13 14">
    <name type="scientific">Pseudomonas kribbensis</name>
    <dbReference type="NCBI Taxonomy" id="1628086"/>
    <lineage>
        <taxon>Bacteria</taxon>
        <taxon>Pseudomonadati</taxon>
        <taxon>Pseudomonadota</taxon>
        <taxon>Gammaproteobacteria</taxon>
        <taxon>Pseudomonadales</taxon>
        <taxon>Pseudomonadaceae</taxon>
        <taxon>Pseudomonas</taxon>
    </lineage>
</organism>
<evidence type="ECO:0000256" key="4">
    <source>
        <dbReference type="ARBA" id="ARBA00022692"/>
    </source>
</evidence>
<dbReference type="InterPro" id="IPR043128">
    <property type="entry name" value="Rev_trsase/Diguanyl_cyclase"/>
</dbReference>
<dbReference type="InterPro" id="IPR050469">
    <property type="entry name" value="Diguanylate_Cyclase"/>
</dbReference>
<dbReference type="GO" id="GO:0007165">
    <property type="term" value="P:signal transduction"/>
    <property type="evidence" value="ECO:0007669"/>
    <property type="project" value="UniProtKB-ARBA"/>
</dbReference>
<dbReference type="InterPro" id="IPR035965">
    <property type="entry name" value="PAS-like_dom_sf"/>
</dbReference>
<dbReference type="NCBIfam" id="TIGR00254">
    <property type="entry name" value="GGDEF"/>
    <property type="match status" value="1"/>
</dbReference>
<dbReference type="Pfam" id="PF00990">
    <property type="entry name" value="GGDEF"/>
    <property type="match status" value="1"/>
</dbReference>
<feature type="domain" description="CHASE" evidence="11">
    <location>
        <begin position="85"/>
        <end position="271"/>
    </location>
</feature>
<dbReference type="PROSITE" id="PS50113">
    <property type="entry name" value="PAC"/>
    <property type="match status" value="1"/>
</dbReference>
<dbReference type="AlphaFoldDB" id="A0A4Y8VMN1"/>
<dbReference type="RefSeq" id="WP_134826007.1">
    <property type="nucleotide sequence ID" value="NZ_SPDQ01000011.1"/>
</dbReference>
<feature type="domain" description="PAS" evidence="9">
    <location>
        <begin position="360"/>
        <end position="417"/>
    </location>
</feature>
<name>A0A4Y8VMN1_9PSED</name>
<dbReference type="InterPro" id="IPR013767">
    <property type="entry name" value="PAS_fold"/>
</dbReference>
<dbReference type="EC" id="2.7.7.65" evidence="3"/>
<dbReference type="Gene3D" id="3.30.70.270">
    <property type="match status" value="1"/>
</dbReference>
<dbReference type="GO" id="GO:0052621">
    <property type="term" value="F:diguanylate cyclase activity"/>
    <property type="evidence" value="ECO:0007669"/>
    <property type="project" value="UniProtKB-EC"/>
</dbReference>
<dbReference type="InterPro" id="IPR029787">
    <property type="entry name" value="Nucleotide_cyclase"/>
</dbReference>
<evidence type="ECO:0000256" key="8">
    <source>
        <dbReference type="SAM" id="Phobius"/>
    </source>
</evidence>
<proteinExistence type="predicted"/>
<evidence type="ECO:0000256" key="2">
    <source>
        <dbReference type="ARBA" id="ARBA00004533"/>
    </source>
</evidence>
<dbReference type="CDD" id="cd01949">
    <property type="entry name" value="GGDEF"/>
    <property type="match status" value="1"/>
</dbReference>
<dbReference type="EMBL" id="SPDQ01000011">
    <property type="protein sequence ID" value="TFH81628.1"/>
    <property type="molecule type" value="Genomic_DNA"/>
</dbReference>
<dbReference type="InterPro" id="IPR042240">
    <property type="entry name" value="CHASE_sf"/>
</dbReference>
<feature type="domain" description="PAS" evidence="9">
    <location>
        <begin position="521"/>
        <end position="579"/>
    </location>
</feature>
<keyword evidence="5 8" id="KW-1133">Transmembrane helix</keyword>
<dbReference type="Pfam" id="PF03924">
    <property type="entry name" value="CHASE"/>
    <property type="match status" value="1"/>
</dbReference>
<dbReference type="SMART" id="SM01079">
    <property type="entry name" value="CHASE"/>
    <property type="match status" value="1"/>
</dbReference>
<keyword evidence="4 8" id="KW-0812">Transmembrane</keyword>
<feature type="domain" description="GGDEF" evidence="12">
    <location>
        <begin position="665"/>
        <end position="794"/>
    </location>
</feature>
<dbReference type="PROSITE" id="PS50887">
    <property type="entry name" value="GGDEF"/>
    <property type="match status" value="1"/>
</dbReference>
<evidence type="ECO:0000256" key="7">
    <source>
        <dbReference type="ARBA" id="ARBA00034247"/>
    </source>
</evidence>
<dbReference type="NCBIfam" id="TIGR00229">
    <property type="entry name" value="sensory_box"/>
    <property type="match status" value="1"/>
</dbReference>
<comment type="subcellular location">
    <subcellularLocation>
        <location evidence="2">Cell inner membrane</location>
    </subcellularLocation>
</comment>
<dbReference type="SUPFAM" id="SSF55785">
    <property type="entry name" value="PYP-like sensor domain (PAS domain)"/>
    <property type="match status" value="2"/>
</dbReference>
<sequence>MSLHPVRPKILGFISEEVSAWLVALLVLLAGGILTGLLAWATLNQFHSQLRQRFQLLANERYSRIEERFQDQEQRLDGLRRFFANSESVSRAEFDGYTQPLLLRTQAYSFALRVSGAERAAFEQQVREEGITTFSVRELNTRGELQLAAARDEYVVVVYSQTQSRLGSPLGYDLLAQPLRRSTLERADQLGGLAVSQPMHLVSIEPAYARGVLLVAPVRREGEPKSFGYVMAVISMRQLLADGLPDALHDYLSVRILDLSTNDQHEVLFESTNDPAPSDLSTTRLVRMADHDYQVDISPSEAFLQANHSSVGSVVVLGGLLSLLLSALLYVLVSQRQRALRMVELRTQELHEREQELRGTHGQLRGVLNAATQVAIIATDLRGVINTFNPGAEQMLGYRSAEVVGHMTLENLHFPRELITRAAELSARYGKAIPTCQAMLVEGGEVGGHEAREWTLVRKDGSHLPVNMLATPVLDEQGLWVGHLAICIDITERKRVHEALAARDVLLKKLSAHVPGGIYQFKMEFDGRFSVIYASDGIREIYELEPDVLLLNAESIFTRIHPQDVSRVRKSIRASADNLSPWREEYRVQLPERGLRWVRGEATPEELPGGGVLWHGYISDISDLKRVEEELRALSVTDALTGIHNRRYFQERLTTEMARVERGGGELSVIMLDIDHFKRINDQYGHAVGDRVLQAVCERIGHRLRRTDVFCRLGGEEFMVLCPDIDGDHAYMLAVELWQGLRGAPVDVVGVVTASFGIASWRPGEGADSLLLRADSGVYAAKQGGRDRVERQMH</sequence>
<keyword evidence="6 8" id="KW-0472">Membrane</keyword>
<evidence type="ECO:0000313" key="14">
    <source>
        <dbReference type="Proteomes" id="UP000297555"/>
    </source>
</evidence>
<dbReference type="InterPro" id="IPR006189">
    <property type="entry name" value="CHASE_dom"/>
</dbReference>
<accession>A0A4Y8VMN1</accession>
<dbReference type="CDD" id="cd00130">
    <property type="entry name" value="PAS"/>
    <property type="match status" value="2"/>
</dbReference>
<gene>
    <name evidence="13" type="ORF">E4J90_08550</name>
</gene>
<dbReference type="Pfam" id="PF08447">
    <property type="entry name" value="PAS_3"/>
    <property type="match status" value="1"/>
</dbReference>
<dbReference type="InterPro" id="IPR000014">
    <property type="entry name" value="PAS"/>
</dbReference>
<evidence type="ECO:0000256" key="3">
    <source>
        <dbReference type="ARBA" id="ARBA00012528"/>
    </source>
</evidence>
<dbReference type="PANTHER" id="PTHR45138:SF9">
    <property type="entry name" value="DIGUANYLATE CYCLASE DGCM-RELATED"/>
    <property type="match status" value="1"/>
</dbReference>
<dbReference type="Proteomes" id="UP000297555">
    <property type="component" value="Unassembled WGS sequence"/>
</dbReference>
<dbReference type="InterPro" id="IPR001610">
    <property type="entry name" value="PAC"/>
</dbReference>
<dbReference type="Gene3D" id="3.30.450.350">
    <property type="entry name" value="CHASE domain"/>
    <property type="match status" value="1"/>
</dbReference>
<dbReference type="SMART" id="SM00091">
    <property type="entry name" value="PAS"/>
    <property type="match status" value="2"/>
</dbReference>
<dbReference type="OrthoDB" id="9813903at2"/>
<dbReference type="PROSITE" id="PS50839">
    <property type="entry name" value="CHASE"/>
    <property type="match status" value="1"/>
</dbReference>
<evidence type="ECO:0000259" key="9">
    <source>
        <dbReference type="PROSITE" id="PS50112"/>
    </source>
</evidence>
<evidence type="ECO:0000313" key="13">
    <source>
        <dbReference type="EMBL" id="TFH81628.1"/>
    </source>
</evidence>
<comment type="cofactor">
    <cofactor evidence="1">
        <name>Mg(2+)</name>
        <dbReference type="ChEBI" id="CHEBI:18420"/>
    </cofactor>
</comment>
<dbReference type="PROSITE" id="PS50112">
    <property type="entry name" value="PAS"/>
    <property type="match status" value="2"/>
</dbReference>
<dbReference type="SMART" id="SM00267">
    <property type="entry name" value="GGDEF"/>
    <property type="match status" value="1"/>
</dbReference>
<feature type="transmembrane region" description="Helical" evidence="8">
    <location>
        <begin position="314"/>
        <end position="333"/>
    </location>
</feature>
<comment type="catalytic activity">
    <reaction evidence="7">
        <text>2 GTP = 3',3'-c-di-GMP + 2 diphosphate</text>
        <dbReference type="Rhea" id="RHEA:24898"/>
        <dbReference type="ChEBI" id="CHEBI:33019"/>
        <dbReference type="ChEBI" id="CHEBI:37565"/>
        <dbReference type="ChEBI" id="CHEBI:58805"/>
        <dbReference type="EC" id="2.7.7.65"/>
    </reaction>
</comment>
<dbReference type="InterPro" id="IPR000160">
    <property type="entry name" value="GGDEF_dom"/>
</dbReference>
<evidence type="ECO:0000256" key="6">
    <source>
        <dbReference type="ARBA" id="ARBA00023136"/>
    </source>
</evidence>
<evidence type="ECO:0000259" key="10">
    <source>
        <dbReference type="PROSITE" id="PS50113"/>
    </source>
</evidence>